<proteinExistence type="predicted"/>
<feature type="compositionally biased region" description="Polar residues" evidence="1">
    <location>
        <begin position="1"/>
        <end position="17"/>
    </location>
</feature>
<reference evidence="3" key="1">
    <citation type="submission" date="2013-09" db="EMBL/GenBank/DDBJ databases">
        <title>Corchorus olitorius genome sequencing.</title>
        <authorList>
            <person name="Alam M."/>
            <person name="Haque M.S."/>
            <person name="Islam M.S."/>
            <person name="Emdad E.M."/>
            <person name="Islam M.M."/>
            <person name="Ahmed B."/>
            <person name="Halim A."/>
            <person name="Hossen Q.M.M."/>
            <person name="Hossain M.Z."/>
            <person name="Ahmed R."/>
            <person name="Khan M.M."/>
            <person name="Islam R."/>
            <person name="Rashid M.M."/>
            <person name="Khan S.A."/>
            <person name="Rahman M.S."/>
            <person name="Alam M."/>
            <person name="Yahiya A.S."/>
            <person name="Khan M.S."/>
            <person name="Azam M.S."/>
            <person name="Haque T."/>
            <person name="Lashkar M.Z.H."/>
            <person name="Akhand A.I."/>
            <person name="Morshed G."/>
            <person name="Roy S."/>
            <person name="Uddin K.S."/>
            <person name="Rabeya T."/>
            <person name="Hossain A.S."/>
            <person name="Chowdhury A."/>
            <person name="Snigdha A.R."/>
            <person name="Mortoza M.S."/>
            <person name="Matin S.A."/>
            <person name="Hoque S.M.E."/>
            <person name="Islam M.K."/>
            <person name="Roy D.K."/>
            <person name="Haider R."/>
            <person name="Moosa M.M."/>
            <person name="Elias S.M."/>
            <person name="Hasan A.M."/>
            <person name="Jahan S."/>
            <person name="Shafiuddin M."/>
            <person name="Mahmood N."/>
            <person name="Shommy N.S."/>
        </authorList>
    </citation>
    <scope>NUCLEOTIDE SEQUENCE [LARGE SCALE GENOMIC DNA]</scope>
    <source>
        <strain evidence="3">cv. O-4</strain>
    </source>
</reference>
<feature type="region of interest" description="Disordered" evidence="1">
    <location>
        <begin position="1"/>
        <end position="22"/>
    </location>
</feature>
<gene>
    <name evidence="2" type="ORF">COLO4_06051</name>
</gene>
<dbReference type="EMBL" id="AWUE01012589">
    <property type="protein sequence ID" value="OMP08861.1"/>
    <property type="molecule type" value="Genomic_DNA"/>
</dbReference>
<keyword evidence="3" id="KW-1185">Reference proteome</keyword>
<accession>A0A1R3KP57</accession>
<evidence type="ECO:0000256" key="1">
    <source>
        <dbReference type="SAM" id="MobiDB-lite"/>
    </source>
</evidence>
<name>A0A1R3KP57_9ROSI</name>
<comment type="caution">
    <text evidence="2">The sequence shown here is derived from an EMBL/GenBank/DDBJ whole genome shotgun (WGS) entry which is preliminary data.</text>
</comment>
<dbReference type="Proteomes" id="UP000187203">
    <property type="component" value="Unassembled WGS sequence"/>
</dbReference>
<dbReference type="AlphaFoldDB" id="A0A1R3KP57"/>
<protein>
    <submittedName>
        <fullName evidence="2">Uncharacterized protein</fullName>
    </submittedName>
</protein>
<organism evidence="2 3">
    <name type="scientific">Corchorus olitorius</name>
    <dbReference type="NCBI Taxonomy" id="93759"/>
    <lineage>
        <taxon>Eukaryota</taxon>
        <taxon>Viridiplantae</taxon>
        <taxon>Streptophyta</taxon>
        <taxon>Embryophyta</taxon>
        <taxon>Tracheophyta</taxon>
        <taxon>Spermatophyta</taxon>
        <taxon>Magnoliopsida</taxon>
        <taxon>eudicotyledons</taxon>
        <taxon>Gunneridae</taxon>
        <taxon>Pentapetalae</taxon>
        <taxon>rosids</taxon>
        <taxon>malvids</taxon>
        <taxon>Malvales</taxon>
        <taxon>Malvaceae</taxon>
        <taxon>Grewioideae</taxon>
        <taxon>Apeibeae</taxon>
        <taxon>Corchorus</taxon>
    </lineage>
</organism>
<sequence length="47" mass="5111">MNSNGISKPINPTSYTGTDKVGFPRFLPRSGRCSVPKKYPSVPSVLE</sequence>
<evidence type="ECO:0000313" key="3">
    <source>
        <dbReference type="Proteomes" id="UP000187203"/>
    </source>
</evidence>
<evidence type="ECO:0000313" key="2">
    <source>
        <dbReference type="EMBL" id="OMP08861.1"/>
    </source>
</evidence>